<evidence type="ECO:0000256" key="5">
    <source>
        <dbReference type="ARBA" id="ARBA00022764"/>
    </source>
</evidence>
<dbReference type="Proteomes" id="UP000189295">
    <property type="component" value="Unassembled WGS sequence"/>
</dbReference>
<name>A0A1V2KC24_PSECE</name>
<evidence type="ECO:0000256" key="2">
    <source>
        <dbReference type="ARBA" id="ARBA00007399"/>
    </source>
</evidence>
<gene>
    <name evidence="10" type="ORF">BLL36_12150</name>
</gene>
<dbReference type="InterPro" id="IPR016148">
    <property type="entry name" value="Pili_assmbl_chaperone_C"/>
</dbReference>
<dbReference type="RefSeq" id="WP_076951733.1">
    <property type="nucleotide sequence ID" value="NZ_MNPW01000005.1"/>
</dbReference>
<dbReference type="InterPro" id="IPR013783">
    <property type="entry name" value="Ig-like_fold"/>
</dbReference>
<comment type="subcellular location">
    <subcellularLocation>
        <location evidence="1">Periplasm</location>
    </subcellularLocation>
</comment>
<dbReference type="OrthoDB" id="9131059at2"/>
<dbReference type="InterPro" id="IPR008962">
    <property type="entry name" value="PapD-like_sf"/>
</dbReference>
<evidence type="ECO:0000256" key="6">
    <source>
        <dbReference type="ARBA" id="ARBA00023186"/>
    </source>
</evidence>
<dbReference type="InterPro" id="IPR016147">
    <property type="entry name" value="Pili_assmbl_chaperone_N"/>
</dbReference>
<comment type="similarity">
    <text evidence="2">Belongs to the periplasmic pilus chaperone family.</text>
</comment>
<dbReference type="SUPFAM" id="SSF49584">
    <property type="entry name" value="Periplasmic chaperone C-domain"/>
    <property type="match status" value="1"/>
</dbReference>
<evidence type="ECO:0000313" key="10">
    <source>
        <dbReference type="EMBL" id="ONH54421.1"/>
    </source>
</evidence>
<dbReference type="Pfam" id="PF02753">
    <property type="entry name" value="PapD_C"/>
    <property type="match status" value="1"/>
</dbReference>
<dbReference type="AlphaFoldDB" id="A0A1V2KC24"/>
<dbReference type="Gene3D" id="2.60.40.10">
    <property type="entry name" value="Immunoglobulins"/>
    <property type="match status" value="2"/>
</dbReference>
<dbReference type="FunFam" id="2.60.40.10:FF:000458">
    <property type="entry name" value="Molecular chaperone FimC"/>
    <property type="match status" value="1"/>
</dbReference>
<keyword evidence="4 7" id="KW-0732">Signal</keyword>
<dbReference type="PANTHER" id="PTHR30251">
    <property type="entry name" value="PILUS ASSEMBLY CHAPERONE"/>
    <property type="match status" value="1"/>
</dbReference>
<dbReference type="Pfam" id="PF00345">
    <property type="entry name" value="PapD_N"/>
    <property type="match status" value="1"/>
</dbReference>
<dbReference type="PRINTS" id="PR00969">
    <property type="entry name" value="CHAPERONPILI"/>
</dbReference>
<evidence type="ECO:0000259" key="8">
    <source>
        <dbReference type="Pfam" id="PF00345"/>
    </source>
</evidence>
<evidence type="ECO:0000259" key="9">
    <source>
        <dbReference type="Pfam" id="PF02753"/>
    </source>
</evidence>
<evidence type="ECO:0000256" key="3">
    <source>
        <dbReference type="ARBA" id="ARBA00022558"/>
    </source>
</evidence>
<protein>
    <submittedName>
        <fullName evidence="10">Pilus assembly protein</fullName>
    </submittedName>
</protein>
<dbReference type="GO" id="GO:0030288">
    <property type="term" value="C:outer membrane-bounded periplasmic space"/>
    <property type="evidence" value="ECO:0007669"/>
    <property type="project" value="InterPro"/>
</dbReference>
<dbReference type="PANTHER" id="PTHR30251:SF2">
    <property type="entry name" value="FIMBRIAL CHAPERONE YADV-RELATED"/>
    <property type="match status" value="1"/>
</dbReference>
<feature type="signal peptide" evidence="7">
    <location>
        <begin position="1"/>
        <end position="28"/>
    </location>
</feature>
<evidence type="ECO:0000256" key="1">
    <source>
        <dbReference type="ARBA" id="ARBA00004418"/>
    </source>
</evidence>
<reference evidence="10 11" key="1">
    <citation type="submission" date="2016-10" db="EMBL/GenBank/DDBJ databases">
        <title>Pseudomonas lactis sp. nov. and Pseudomonas paralactis sp. nov., isolated from bovine raw milk.</title>
        <authorList>
            <person name="Von Neubeck M."/>
            <person name="Huptas C."/>
            <person name="Glueck C."/>
            <person name="Krewinkel M."/>
            <person name="Stoeckel M."/>
            <person name="Stressler T."/>
            <person name="Fischer L."/>
            <person name="Hinrichs J."/>
            <person name="Scherer S."/>
            <person name="Wenning M."/>
        </authorList>
    </citation>
    <scope>NUCLEOTIDE SEQUENCE [LARGE SCALE GENOMIC DNA]</scope>
    <source>
        <strain evidence="10 11">DSM 17516</strain>
    </source>
</reference>
<evidence type="ECO:0000256" key="4">
    <source>
        <dbReference type="ARBA" id="ARBA00022729"/>
    </source>
</evidence>
<proteinExistence type="inferred from homology"/>
<comment type="caution">
    <text evidence="10">The sequence shown here is derived from an EMBL/GenBank/DDBJ whole genome shotgun (WGS) entry which is preliminary data.</text>
</comment>
<dbReference type="SUPFAM" id="SSF49354">
    <property type="entry name" value="PapD-like"/>
    <property type="match status" value="1"/>
</dbReference>
<evidence type="ECO:0000256" key="7">
    <source>
        <dbReference type="SAM" id="SignalP"/>
    </source>
</evidence>
<dbReference type="GO" id="GO:0071555">
    <property type="term" value="P:cell wall organization"/>
    <property type="evidence" value="ECO:0007669"/>
    <property type="project" value="InterPro"/>
</dbReference>
<sequence>MNASLVSRLLPKATLVLVALLAATAVQASVVIGSTRIVYLQKDKEVTVRLDSKNQKPTLLQVWLDDGNEHSTPDESGIPFVATPPIFRMEPQQQQIIRLAHTGEPLPAERESLFWFNLLEVPSQALNSEQNNQLQLAFRSRIKLFYRPATLPYDVEEAPAKLQWKYLATEQGQALEVFNPTPYHVSFDTIELVTGGQRHSRETSASGDSNMVVPGGRNRFVLPGLKSAPASALTVEFQTLDDYGVRVSHTADIRR</sequence>
<evidence type="ECO:0000313" key="11">
    <source>
        <dbReference type="Proteomes" id="UP000189295"/>
    </source>
</evidence>
<organism evidence="10 11">
    <name type="scientific">Pseudomonas cedrina subsp. cedrina</name>
    <dbReference type="NCBI Taxonomy" id="76762"/>
    <lineage>
        <taxon>Bacteria</taxon>
        <taxon>Pseudomonadati</taxon>
        <taxon>Pseudomonadota</taxon>
        <taxon>Gammaproteobacteria</taxon>
        <taxon>Pseudomonadales</taxon>
        <taxon>Pseudomonadaceae</taxon>
        <taxon>Pseudomonas</taxon>
    </lineage>
</organism>
<keyword evidence="5" id="KW-0574">Periplasm</keyword>
<dbReference type="EMBL" id="MNPW01000005">
    <property type="protein sequence ID" value="ONH54421.1"/>
    <property type="molecule type" value="Genomic_DNA"/>
</dbReference>
<keyword evidence="6" id="KW-0143">Chaperone</keyword>
<accession>A0A1V2KC24</accession>
<feature type="domain" description="Pili assembly chaperone C-terminal" evidence="9">
    <location>
        <begin position="178"/>
        <end position="247"/>
    </location>
</feature>
<dbReference type="InterPro" id="IPR001829">
    <property type="entry name" value="Pili_assmbl_chaperone_bac"/>
</dbReference>
<feature type="domain" description="Pili assembly chaperone N-terminal" evidence="8">
    <location>
        <begin position="29"/>
        <end position="151"/>
    </location>
</feature>
<dbReference type="InterPro" id="IPR036316">
    <property type="entry name" value="Pili_assmbl_chap_C_dom_sf"/>
</dbReference>
<feature type="chain" id="PRO_5010742348" evidence="7">
    <location>
        <begin position="29"/>
        <end position="255"/>
    </location>
</feature>
<keyword evidence="3" id="KW-1029">Fimbrium biogenesis</keyword>
<dbReference type="InterPro" id="IPR050643">
    <property type="entry name" value="Periplasmic_pilus_chap"/>
</dbReference>